<evidence type="ECO:0000313" key="3">
    <source>
        <dbReference type="Proteomes" id="UP001165653"/>
    </source>
</evidence>
<proteinExistence type="predicted"/>
<organism evidence="2 3">
    <name type="scientific">Luteolibacter rhizosphaerae</name>
    <dbReference type="NCBI Taxonomy" id="2989719"/>
    <lineage>
        <taxon>Bacteria</taxon>
        <taxon>Pseudomonadati</taxon>
        <taxon>Verrucomicrobiota</taxon>
        <taxon>Verrucomicrobiia</taxon>
        <taxon>Verrucomicrobiales</taxon>
        <taxon>Verrucomicrobiaceae</taxon>
        <taxon>Luteolibacter</taxon>
    </lineage>
</organism>
<dbReference type="RefSeq" id="WP_264512235.1">
    <property type="nucleotide sequence ID" value="NZ_JAPDDR010000003.1"/>
</dbReference>
<evidence type="ECO:0008006" key="4">
    <source>
        <dbReference type="Google" id="ProtNLM"/>
    </source>
</evidence>
<dbReference type="EMBL" id="JAPDDR010000003">
    <property type="protein sequence ID" value="MCW1913113.1"/>
    <property type="molecule type" value="Genomic_DNA"/>
</dbReference>
<evidence type="ECO:0000256" key="1">
    <source>
        <dbReference type="SAM" id="MobiDB-lite"/>
    </source>
</evidence>
<protein>
    <recommendedName>
        <fullName evidence="4">HEAT repeat domain-containing protein</fullName>
    </recommendedName>
</protein>
<dbReference type="Proteomes" id="UP001165653">
    <property type="component" value="Unassembled WGS sequence"/>
</dbReference>
<evidence type="ECO:0000313" key="2">
    <source>
        <dbReference type="EMBL" id="MCW1913113.1"/>
    </source>
</evidence>
<name>A0ABT3FZV9_9BACT</name>
<comment type="caution">
    <text evidence="2">The sequence shown here is derived from an EMBL/GenBank/DDBJ whole genome shotgun (WGS) entry which is preliminary data.</text>
</comment>
<feature type="region of interest" description="Disordered" evidence="1">
    <location>
        <begin position="22"/>
        <end position="45"/>
    </location>
</feature>
<reference evidence="2" key="1">
    <citation type="submission" date="2022-10" db="EMBL/GenBank/DDBJ databases">
        <title>Luteolibacter sp. GHJ8, whole genome shotgun sequencing project.</title>
        <authorList>
            <person name="Zhao G."/>
            <person name="Shen L."/>
        </authorList>
    </citation>
    <scope>NUCLEOTIDE SEQUENCE</scope>
    <source>
        <strain evidence="2">GHJ8</strain>
    </source>
</reference>
<keyword evidence="3" id="KW-1185">Reference proteome</keyword>
<accession>A0ABT3FZV9</accession>
<gene>
    <name evidence="2" type="ORF">OJ996_05995</name>
</gene>
<sequence>MKRFILIPLVCVLVACRDDKPAANASSDPLPGNPPAPTSDPAISTQFGQTQQGFMLRTPKLSILASGEIIPQEGITAADAEESLKEIRKLPPASNRDSAISLLLIQLSKTDPAYARKLLAEWRDGLMSARMSAAEAIACNLAKQDPETLASFVTTEIPRSLQVGVWGLSLLEIPPDQRLAYLDQIPESTGKLAILADFVVDYLRQDPRAAAAWLDELSQELSADELALLGKSGSYFSHYSEARPVLKSEDWLLTLRAATTPAARAFLARQALAAAGDAPPAPLLAELSDVDPAIADLVRDAAIQRDPAAYAASLDQPAVAALSSEQVGQLVSAWAERQPRPAFDWAVEQGRPEAAKAMLSIYDQEPQEALALLPSLPSGTHRDEALRSICARASHARKKDLALGILQYFSDPILKERTRLFIEDITSR</sequence>
<dbReference type="PROSITE" id="PS51257">
    <property type="entry name" value="PROKAR_LIPOPROTEIN"/>
    <property type="match status" value="1"/>
</dbReference>